<dbReference type="AlphaFoldDB" id="A0A381W6D4"/>
<dbReference type="Pfam" id="PF16075">
    <property type="entry name" value="DUF4815"/>
    <property type="match status" value="1"/>
</dbReference>
<gene>
    <name evidence="2" type="ORF">METZ01_LOCUS100970</name>
</gene>
<evidence type="ECO:0000313" key="2">
    <source>
        <dbReference type="EMBL" id="SVA48116.1"/>
    </source>
</evidence>
<accession>A0A381W6D4</accession>
<feature type="non-terminal residue" evidence="2">
    <location>
        <position position="301"/>
    </location>
</feature>
<feature type="domain" description="DUF4815" evidence="1">
    <location>
        <begin position="14"/>
        <end position="115"/>
    </location>
</feature>
<evidence type="ECO:0000259" key="1">
    <source>
        <dbReference type="Pfam" id="PF16075"/>
    </source>
</evidence>
<name>A0A381W6D4_9ZZZZ</name>
<dbReference type="EMBL" id="UINC01010851">
    <property type="protein sequence ID" value="SVA48116.1"/>
    <property type="molecule type" value="Genomic_DNA"/>
</dbReference>
<sequence>MSDNNITVNTNQSPYFDDFDDDKNFHQVMYKPSLPVQARELTTQQTIHRDQMKKFGDHVFKNGSKVTGADITLNLDYEYVKLQTQLNGVDINVLNFAGKTIVGNESGTKALVLNSVIEDTAASEPNTLFVKYITGGSITDGVQGIKVDTPGTGYTSIPIVQIIDSLGLGTGATAVANVNNGAVTSVDMLTTGSNYTQAPTIQFVGGGGSGTIATSTIETKPAFLTNERVNTTDLSVSALTATSAPVGTGSSISIGEGVFYVNGNFIKISDETLILDKYTNTPSYKIGVTAKEEMVTSGDDN</sequence>
<proteinExistence type="predicted"/>
<organism evidence="2">
    <name type="scientific">marine metagenome</name>
    <dbReference type="NCBI Taxonomy" id="408172"/>
    <lineage>
        <taxon>unclassified sequences</taxon>
        <taxon>metagenomes</taxon>
        <taxon>ecological metagenomes</taxon>
    </lineage>
</organism>
<dbReference type="InterPro" id="IPR032096">
    <property type="entry name" value="DUF4815"/>
</dbReference>
<protein>
    <recommendedName>
        <fullName evidence="1">DUF4815 domain-containing protein</fullName>
    </recommendedName>
</protein>
<reference evidence="2" key="1">
    <citation type="submission" date="2018-05" db="EMBL/GenBank/DDBJ databases">
        <authorList>
            <person name="Lanie J.A."/>
            <person name="Ng W.-L."/>
            <person name="Kazmierczak K.M."/>
            <person name="Andrzejewski T.M."/>
            <person name="Davidsen T.M."/>
            <person name="Wayne K.J."/>
            <person name="Tettelin H."/>
            <person name="Glass J.I."/>
            <person name="Rusch D."/>
            <person name="Podicherti R."/>
            <person name="Tsui H.-C.T."/>
            <person name="Winkler M.E."/>
        </authorList>
    </citation>
    <scope>NUCLEOTIDE SEQUENCE</scope>
</reference>